<dbReference type="NCBIfam" id="TIGR00275">
    <property type="entry name" value="aminoacetone oxidase family FAD-binding enzyme"/>
    <property type="match status" value="1"/>
</dbReference>
<protein>
    <submittedName>
        <fullName evidence="6">HI0933 family protein</fullName>
    </submittedName>
</protein>
<keyword evidence="3" id="KW-0274">FAD</keyword>
<gene>
    <name evidence="6" type="ORF">OP10G_4443</name>
</gene>
<dbReference type="InterPro" id="IPR055178">
    <property type="entry name" value="RsdA/BaiN/AoA(So)-like_dom"/>
</dbReference>
<evidence type="ECO:0000256" key="3">
    <source>
        <dbReference type="ARBA" id="ARBA00022827"/>
    </source>
</evidence>
<evidence type="ECO:0000256" key="2">
    <source>
        <dbReference type="ARBA" id="ARBA00022630"/>
    </source>
</evidence>
<organism evidence="6 7">
    <name type="scientific">Fimbriimonas ginsengisoli Gsoil 348</name>
    <dbReference type="NCBI Taxonomy" id="661478"/>
    <lineage>
        <taxon>Bacteria</taxon>
        <taxon>Bacillati</taxon>
        <taxon>Armatimonadota</taxon>
        <taxon>Fimbriimonadia</taxon>
        <taxon>Fimbriimonadales</taxon>
        <taxon>Fimbriimonadaceae</taxon>
        <taxon>Fimbriimonas</taxon>
    </lineage>
</organism>
<dbReference type="HOGENOM" id="CLU_025174_3_1_0"/>
<dbReference type="InterPro" id="IPR004792">
    <property type="entry name" value="BaiN-like"/>
</dbReference>
<dbReference type="PANTHER" id="PTHR42887:SF2">
    <property type="entry name" value="OS12G0638800 PROTEIN"/>
    <property type="match status" value="1"/>
</dbReference>
<reference evidence="6 7" key="1">
    <citation type="journal article" date="2014" name="PLoS ONE">
        <title>The first complete genome sequence of the class fimbriimonadia in the phylum armatimonadetes.</title>
        <authorList>
            <person name="Hu Z.Y."/>
            <person name="Wang Y.Z."/>
            <person name="Im W.T."/>
            <person name="Wang S.Y."/>
            <person name="Zhao G.P."/>
            <person name="Zheng H.J."/>
            <person name="Quan Z.X."/>
        </authorList>
    </citation>
    <scope>NUCLEOTIDE SEQUENCE [LARGE SCALE GENOMIC DNA]</scope>
    <source>
        <strain evidence="6">Gsoil 348</strain>
    </source>
</reference>
<sequence length="450" mass="48707">MQRHVIVVGAGAAGILAAWRAATLGAKVTLVEKTNRVGTKILVSGGGKCNITHSGPIEDLLKAFRPEEGRFIRPACYRFRNEEIVAMLTAKGLRVYTRPDGRIFPVDQTAKDVVGILRGYLEEERVEIKLESAASGLIVENGAVTGIRYRRAHTLTRSRLEEPEGYRANTAKNLLKQLDPVAATSAGEEIELRADRVILSTGGSSYPNSGTTGDGWPWMRELGHTVTKLRAALAPIYLETTREWSGIALRDIVLKARQGKEIARWQGDLLFTHQGVSGPTALAVSRVVAEQMETGEVTLEVDLRPNHAFEEVAAELLEFASKNPGKRITTFVDALIPDRLVEFLVDAAGIPIDLTGARLDRKARNRLATVLKAWPLGKVRHVPLEKGEVVAGGVSLDEIDPHSMASKRVKGLYLCGEILDVAGPVGGYNLQAAFATGYVAGESAARPNAT</sequence>
<keyword evidence="7" id="KW-1185">Reference proteome</keyword>
<dbReference type="Proteomes" id="UP000027982">
    <property type="component" value="Chromosome"/>
</dbReference>
<dbReference type="Gene3D" id="3.50.50.60">
    <property type="entry name" value="FAD/NAD(P)-binding domain"/>
    <property type="match status" value="1"/>
</dbReference>
<evidence type="ECO:0000313" key="7">
    <source>
        <dbReference type="Proteomes" id="UP000027982"/>
    </source>
</evidence>
<accession>A0A068NWI2</accession>
<evidence type="ECO:0000259" key="4">
    <source>
        <dbReference type="Pfam" id="PF03486"/>
    </source>
</evidence>
<dbReference type="eggNOG" id="COG2081">
    <property type="taxonomic scope" value="Bacteria"/>
</dbReference>
<keyword evidence="2" id="KW-0285">Flavoprotein</keyword>
<dbReference type="Pfam" id="PF22780">
    <property type="entry name" value="HI0933_like_1st"/>
    <property type="match status" value="1"/>
</dbReference>
<dbReference type="InterPro" id="IPR057661">
    <property type="entry name" value="RsdA/BaiN/AoA(So)_Rossmann"/>
</dbReference>
<dbReference type="EMBL" id="CP007139">
    <property type="protein sequence ID" value="AIE87811.1"/>
    <property type="molecule type" value="Genomic_DNA"/>
</dbReference>
<feature type="domain" description="RsdA/BaiN/AoA(So)-like Rossmann fold-like" evidence="4">
    <location>
        <begin position="4"/>
        <end position="155"/>
    </location>
</feature>
<dbReference type="PANTHER" id="PTHR42887">
    <property type="entry name" value="OS12G0638800 PROTEIN"/>
    <property type="match status" value="1"/>
</dbReference>
<evidence type="ECO:0000259" key="5">
    <source>
        <dbReference type="Pfam" id="PF22780"/>
    </source>
</evidence>
<feature type="domain" description="RsdA/BaiN/AoA(So)-like insert" evidence="5">
    <location>
        <begin position="230"/>
        <end position="389"/>
    </location>
</feature>
<dbReference type="OrthoDB" id="9773233at2"/>
<dbReference type="SUPFAM" id="SSF51905">
    <property type="entry name" value="FAD/NAD(P)-binding domain"/>
    <property type="match status" value="1"/>
</dbReference>
<dbReference type="SUPFAM" id="SSF160996">
    <property type="entry name" value="HI0933 insert domain-like"/>
    <property type="match status" value="1"/>
</dbReference>
<dbReference type="PRINTS" id="PR00368">
    <property type="entry name" value="FADPNR"/>
</dbReference>
<dbReference type="Gene3D" id="1.10.8.260">
    <property type="entry name" value="HI0933 insert domain-like"/>
    <property type="match status" value="1"/>
</dbReference>
<dbReference type="InterPro" id="IPR023166">
    <property type="entry name" value="BaiN-like_dom_sf"/>
</dbReference>
<dbReference type="Gene3D" id="2.40.30.10">
    <property type="entry name" value="Translation factors"/>
    <property type="match status" value="1"/>
</dbReference>
<feature type="domain" description="RsdA/BaiN/AoA(So)-like Rossmann fold-like" evidence="4">
    <location>
        <begin position="185"/>
        <end position="442"/>
    </location>
</feature>
<dbReference type="KEGG" id="fgi:OP10G_4443"/>
<dbReference type="AlphaFoldDB" id="A0A068NWI2"/>
<dbReference type="Pfam" id="PF03486">
    <property type="entry name" value="HI0933_like"/>
    <property type="match status" value="2"/>
</dbReference>
<dbReference type="InterPro" id="IPR036188">
    <property type="entry name" value="FAD/NAD-bd_sf"/>
</dbReference>
<dbReference type="RefSeq" id="WP_052547913.1">
    <property type="nucleotide sequence ID" value="NZ_CP007139.1"/>
</dbReference>
<name>A0A068NWI2_FIMGI</name>
<evidence type="ECO:0000313" key="6">
    <source>
        <dbReference type="EMBL" id="AIE87811.1"/>
    </source>
</evidence>
<comment type="cofactor">
    <cofactor evidence="1">
        <name>FAD</name>
        <dbReference type="ChEBI" id="CHEBI:57692"/>
    </cofactor>
</comment>
<dbReference type="STRING" id="661478.OP10G_4443"/>
<evidence type="ECO:0000256" key="1">
    <source>
        <dbReference type="ARBA" id="ARBA00001974"/>
    </source>
</evidence>
<proteinExistence type="predicted"/>